<gene>
    <name evidence="1" type="ORF">TresaDRAFT_2013</name>
</gene>
<reference evidence="1 2" key="1">
    <citation type="submission" date="2011-09" db="EMBL/GenBank/DDBJ databases">
        <title>The draft genome of Treponema saccharophilum DSM 2985.</title>
        <authorList>
            <consortium name="US DOE Joint Genome Institute (JGI-PGF)"/>
            <person name="Lucas S."/>
            <person name="Copeland A."/>
            <person name="Lapidus A."/>
            <person name="Glavina del Rio T."/>
            <person name="Dalin E."/>
            <person name="Tice H."/>
            <person name="Bruce D."/>
            <person name="Goodwin L."/>
            <person name="Pitluck S."/>
            <person name="Peters L."/>
            <person name="Kyrpides N."/>
            <person name="Mavromatis K."/>
            <person name="Ivanova N."/>
            <person name="Markowitz V."/>
            <person name="Cheng J.-F."/>
            <person name="Hugenholtz P."/>
            <person name="Woyke T."/>
            <person name="Wu D."/>
            <person name="Gronow S."/>
            <person name="Wellnitz S."/>
            <person name="Brambilla E."/>
            <person name="Klenk H.-P."/>
            <person name="Eisen J.A."/>
        </authorList>
    </citation>
    <scope>NUCLEOTIDE SEQUENCE [LARGE SCALE GENOMIC DNA]</scope>
    <source>
        <strain evidence="1 2">DSM 2985</strain>
    </source>
</reference>
<dbReference type="Proteomes" id="UP000003571">
    <property type="component" value="Unassembled WGS sequence"/>
</dbReference>
<dbReference type="STRING" id="907348.TresaDRAFT_2013"/>
<protein>
    <recommendedName>
        <fullName evidence="3">DUF2188 domain-containing protein</fullName>
    </recommendedName>
</protein>
<keyword evidence="2" id="KW-1185">Reference proteome</keyword>
<name>H7EL92_9SPIR</name>
<dbReference type="RefSeq" id="WP_002704627.1">
    <property type="nucleotide sequence ID" value="NZ_AGRW01000048.1"/>
</dbReference>
<evidence type="ECO:0000313" key="2">
    <source>
        <dbReference type="Proteomes" id="UP000003571"/>
    </source>
</evidence>
<dbReference type="EMBL" id="AGRW01000048">
    <property type="protein sequence ID" value="EIC01624.1"/>
    <property type="molecule type" value="Genomic_DNA"/>
</dbReference>
<proteinExistence type="predicted"/>
<evidence type="ECO:0008006" key="3">
    <source>
        <dbReference type="Google" id="ProtNLM"/>
    </source>
</evidence>
<evidence type="ECO:0000313" key="1">
    <source>
        <dbReference type="EMBL" id="EIC01624.1"/>
    </source>
</evidence>
<accession>H7EL92</accession>
<sequence length="65" mass="7143">MNYIIIEKADGKWDVRKKGSMTDSASNLPSKQAALATAKGFIGSNQGHIWIKSWNGFEEVISVNC</sequence>
<comment type="caution">
    <text evidence="1">The sequence shown here is derived from an EMBL/GenBank/DDBJ whole genome shotgun (WGS) entry which is preliminary data.</text>
</comment>
<organism evidence="1 2">
    <name type="scientific">Treponema saccharophilum DSM 2985</name>
    <dbReference type="NCBI Taxonomy" id="907348"/>
    <lineage>
        <taxon>Bacteria</taxon>
        <taxon>Pseudomonadati</taxon>
        <taxon>Spirochaetota</taxon>
        <taxon>Spirochaetia</taxon>
        <taxon>Spirochaetales</taxon>
        <taxon>Treponemataceae</taxon>
        <taxon>Treponema</taxon>
    </lineage>
</organism>
<dbReference type="AlphaFoldDB" id="H7EL92"/>